<dbReference type="InterPro" id="IPR036873">
    <property type="entry name" value="Rhodanese-like_dom_sf"/>
</dbReference>
<dbReference type="AlphaFoldDB" id="A0A5R9EX58"/>
<keyword evidence="3" id="KW-1185">Reference proteome</keyword>
<evidence type="ECO:0000259" key="1">
    <source>
        <dbReference type="PROSITE" id="PS50206"/>
    </source>
</evidence>
<dbReference type="Gene3D" id="3.40.250.10">
    <property type="entry name" value="Rhodanese-like domain"/>
    <property type="match status" value="1"/>
</dbReference>
<evidence type="ECO:0000313" key="3">
    <source>
        <dbReference type="Proteomes" id="UP000308230"/>
    </source>
</evidence>
<protein>
    <submittedName>
        <fullName evidence="2">Rhodanese-like domain-containing protein</fullName>
    </submittedName>
</protein>
<dbReference type="SMART" id="SM00450">
    <property type="entry name" value="RHOD"/>
    <property type="match status" value="1"/>
</dbReference>
<dbReference type="PANTHER" id="PTHR43031:SF17">
    <property type="entry name" value="SULFURTRANSFERASE YTWF-RELATED"/>
    <property type="match status" value="1"/>
</dbReference>
<evidence type="ECO:0000313" key="2">
    <source>
        <dbReference type="EMBL" id="TLS35852.1"/>
    </source>
</evidence>
<gene>
    <name evidence="2" type="ORF">FCL54_17800</name>
</gene>
<dbReference type="EMBL" id="SWLG01000015">
    <property type="protein sequence ID" value="TLS35852.1"/>
    <property type="molecule type" value="Genomic_DNA"/>
</dbReference>
<organism evidence="2 3">
    <name type="scientific">Exobacillus caeni</name>
    <dbReference type="NCBI Taxonomy" id="2574798"/>
    <lineage>
        <taxon>Bacteria</taxon>
        <taxon>Bacillati</taxon>
        <taxon>Bacillota</taxon>
        <taxon>Bacilli</taxon>
        <taxon>Bacillales</taxon>
        <taxon>Guptibacillaceae</taxon>
        <taxon>Exobacillus</taxon>
    </lineage>
</organism>
<dbReference type="PANTHER" id="PTHR43031">
    <property type="entry name" value="FAD-DEPENDENT OXIDOREDUCTASE"/>
    <property type="match status" value="1"/>
</dbReference>
<dbReference type="Proteomes" id="UP000308230">
    <property type="component" value="Unassembled WGS sequence"/>
</dbReference>
<feature type="domain" description="Rhodanese" evidence="1">
    <location>
        <begin position="16"/>
        <end position="99"/>
    </location>
</feature>
<dbReference type="Pfam" id="PF00581">
    <property type="entry name" value="Rhodanese"/>
    <property type="match status" value="1"/>
</dbReference>
<accession>A0A5R9EX58</accession>
<dbReference type="InterPro" id="IPR001763">
    <property type="entry name" value="Rhodanese-like_dom"/>
</dbReference>
<reference evidence="2 3" key="1">
    <citation type="submission" date="2019-04" db="EMBL/GenBank/DDBJ databases">
        <title>Bacillus caeni sp. nov., a bacterium isolated from mangrove sediment.</title>
        <authorList>
            <person name="Huang H."/>
            <person name="Mo K."/>
            <person name="Hu Y."/>
        </authorList>
    </citation>
    <scope>NUCLEOTIDE SEQUENCE [LARGE SCALE GENOMIC DNA]</scope>
    <source>
        <strain evidence="2 3">HB172195</strain>
    </source>
</reference>
<dbReference type="CDD" id="cd00158">
    <property type="entry name" value="RHOD"/>
    <property type="match status" value="1"/>
</dbReference>
<dbReference type="PROSITE" id="PS50206">
    <property type="entry name" value="RHODANESE_3"/>
    <property type="match status" value="1"/>
</dbReference>
<sequence>MVKEISPQEVAKRVREGKDVSIIDVREDEEVAQGKVPGARHIPLGELEDRYSEIDKSREHVMVCRSGGRSGRACDFLAGKGFNVRNMTGGMLDWKDEIEKG</sequence>
<name>A0A5R9EX58_9BACL</name>
<comment type="caution">
    <text evidence="2">The sequence shown here is derived from an EMBL/GenBank/DDBJ whole genome shotgun (WGS) entry which is preliminary data.</text>
</comment>
<proteinExistence type="predicted"/>
<dbReference type="InterPro" id="IPR050229">
    <property type="entry name" value="GlpE_sulfurtransferase"/>
</dbReference>
<dbReference type="SUPFAM" id="SSF52821">
    <property type="entry name" value="Rhodanese/Cell cycle control phosphatase"/>
    <property type="match status" value="1"/>
</dbReference>
<dbReference type="OrthoDB" id="9800872at2"/>
<dbReference type="RefSeq" id="WP_138128288.1">
    <property type="nucleotide sequence ID" value="NZ_SWLG01000015.1"/>
</dbReference>